<dbReference type="Pfam" id="PF00149">
    <property type="entry name" value="Metallophos"/>
    <property type="match status" value="1"/>
</dbReference>
<keyword evidence="3 6" id="KW-0540">Nuclease</keyword>
<comment type="function">
    <text evidence="6">SbcCD cleaves DNA hairpin structures. These structures can inhibit DNA replication and are intermediates in certain DNA recombination reactions. The complex acts as a 3'-&gt;5' double strand exonuclease that can open hairpins. It also has a 5' single-strand endonuclease activity.</text>
</comment>
<keyword evidence="6" id="KW-0235">DNA replication</keyword>
<dbReference type="RefSeq" id="WP_013560711.1">
    <property type="nucleotide sequence ID" value="NC_014960.1"/>
</dbReference>
<dbReference type="GO" id="GO:0006310">
    <property type="term" value="P:DNA recombination"/>
    <property type="evidence" value="ECO:0007669"/>
    <property type="project" value="UniProtKB-KW"/>
</dbReference>
<keyword evidence="4 6" id="KW-0378">Hydrolase</keyword>
<name>E8MYK8_ANATU</name>
<dbReference type="InterPro" id="IPR050535">
    <property type="entry name" value="DNA_Repair-Maintenance_Comp"/>
</dbReference>
<evidence type="ECO:0000256" key="5">
    <source>
        <dbReference type="ARBA" id="ARBA00022839"/>
    </source>
</evidence>
<evidence type="ECO:0000259" key="7">
    <source>
        <dbReference type="Pfam" id="PF00149"/>
    </source>
</evidence>
<dbReference type="GO" id="GO:0006260">
    <property type="term" value="P:DNA replication"/>
    <property type="evidence" value="ECO:0007669"/>
    <property type="project" value="UniProtKB-KW"/>
</dbReference>
<evidence type="ECO:0000256" key="6">
    <source>
        <dbReference type="RuleBase" id="RU363069"/>
    </source>
</evidence>
<dbReference type="InParanoid" id="E8MYK8"/>
<dbReference type="CDD" id="cd00840">
    <property type="entry name" value="MPP_Mre11_N"/>
    <property type="match status" value="1"/>
</dbReference>
<sequence length="416" mass="47351">MKILHFSDAHIDIISQGKLDPSTGLPVRVLDFLKALDKIVDTAIEERVDLVLFTGDAYKDRTPVPTYQREWGKRIKRLSEAGILTVMITGNHDVSPALSRAHALQEYETLSIPHVRVCSRPQFLTPQDLEGLPLQIAALPWVPRSGFMIAQDNGLPEIDILNQKLEDAITQLITYWLENRIDSNLPVVFAAHASVEGAQYSSERSIMLGNEVSLSRGLVCDRRWTYVALGHIHKAQNLNEGNHPPVIYPGSIERVNIGEAREEKFFVLVHLDGKQVSHIEWKKLEGRRFIDRSVRVERQENFMETILREFPPQKDLEGAVFRLVVDYPAAWEKLLDEAALRRHAEGALEFMLVRRPQRELRVRLPEGVLASDMSPLQLLEMYLASIKVFPEEIQAIKSLAQEILWGGELEETKEVL</sequence>
<dbReference type="EMBL" id="AP012029">
    <property type="protein sequence ID" value="BAJ64344.1"/>
    <property type="molecule type" value="Genomic_DNA"/>
</dbReference>
<dbReference type="GO" id="GO:0004519">
    <property type="term" value="F:endonuclease activity"/>
    <property type="evidence" value="ECO:0007669"/>
    <property type="project" value="UniProtKB-KW"/>
</dbReference>
<dbReference type="InterPro" id="IPR041796">
    <property type="entry name" value="Mre11_N"/>
</dbReference>
<gene>
    <name evidence="6 8" type="primary">sbcD</name>
    <name evidence="8" type="ordered locus">ANT_23180</name>
</gene>
<dbReference type="InterPro" id="IPR004593">
    <property type="entry name" value="SbcD"/>
</dbReference>
<evidence type="ECO:0000256" key="2">
    <source>
        <dbReference type="ARBA" id="ARBA00013365"/>
    </source>
</evidence>
<reference evidence="8 9" key="1">
    <citation type="submission" date="2010-12" db="EMBL/GenBank/DDBJ databases">
        <title>Whole genome sequence of Anaerolinea thermophila UNI-1.</title>
        <authorList>
            <person name="Narita-Yamada S."/>
            <person name="Kishi E."/>
            <person name="Watanabe Y."/>
            <person name="Takasaki K."/>
            <person name="Ankai A."/>
            <person name="Oguchi A."/>
            <person name="Fukui S."/>
            <person name="Takahashi M."/>
            <person name="Yashiro I."/>
            <person name="Hosoyama A."/>
            <person name="Sekiguchi Y."/>
            <person name="Hanada S."/>
            <person name="Fujita N."/>
        </authorList>
    </citation>
    <scope>NUCLEOTIDE SEQUENCE [LARGE SCALE GENOMIC DNA]</scope>
    <source>
        <strain evidence="9">DSM 14523 / JCM 11388 / NBRC 100420 / UNI-1</strain>
    </source>
</reference>
<dbReference type="GO" id="GO:0008408">
    <property type="term" value="F:3'-5' exonuclease activity"/>
    <property type="evidence" value="ECO:0007669"/>
    <property type="project" value="InterPro"/>
</dbReference>
<evidence type="ECO:0000256" key="4">
    <source>
        <dbReference type="ARBA" id="ARBA00022801"/>
    </source>
</evidence>
<evidence type="ECO:0000256" key="1">
    <source>
        <dbReference type="ARBA" id="ARBA00010555"/>
    </source>
</evidence>
<dbReference type="OrthoDB" id="9773856at2"/>
<dbReference type="NCBIfam" id="TIGR00619">
    <property type="entry name" value="sbcd"/>
    <property type="match status" value="1"/>
</dbReference>
<protein>
    <recommendedName>
        <fullName evidence="2 6">Nuclease SbcCD subunit D</fullName>
    </recommendedName>
</protein>
<comment type="subunit">
    <text evidence="6">Heterodimer of SbcC and SbcD.</text>
</comment>
<dbReference type="InterPro" id="IPR004843">
    <property type="entry name" value="Calcineurin-like_PHP"/>
</dbReference>
<dbReference type="eggNOG" id="COG0420">
    <property type="taxonomic scope" value="Bacteria"/>
</dbReference>
<dbReference type="HOGENOM" id="CLU_038682_0_0_0"/>
<dbReference type="PANTHER" id="PTHR30337">
    <property type="entry name" value="COMPONENT OF ATP-DEPENDENT DSDNA EXONUCLEASE"/>
    <property type="match status" value="1"/>
</dbReference>
<dbReference type="STRING" id="926569.ANT_23180"/>
<proteinExistence type="inferred from homology"/>
<feature type="domain" description="Calcineurin-like phosphoesterase" evidence="7">
    <location>
        <begin position="1"/>
        <end position="234"/>
    </location>
</feature>
<evidence type="ECO:0000313" key="9">
    <source>
        <dbReference type="Proteomes" id="UP000008922"/>
    </source>
</evidence>
<organism evidence="8 9">
    <name type="scientific">Anaerolinea thermophila (strain DSM 14523 / JCM 11388 / NBRC 100420 / UNI-1)</name>
    <dbReference type="NCBI Taxonomy" id="926569"/>
    <lineage>
        <taxon>Bacteria</taxon>
        <taxon>Bacillati</taxon>
        <taxon>Chloroflexota</taxon>
        <taxon>Anaerolineae</taxon>
        <taxon>Anaerolineales</taxon>
        <taxon>Anaerolineaceae</taxon>
        <taxon>Anaerolinea</taxon>
    </lineage>
</organism>
<dbReference type="Proteomes" id="UP000008922">
    <property type="component" value="Chromosome"/>
</dbReference>
<keyword evidence="6" id="KW-0233">DNA recombination</keyword>
<dbReference type="Gene3D" id="3.60.21.10">
    <property type="match status" value="1"/>
</dbReference>
<keyword evidence="9" id="KW-1185">Reference proteome</keyword>
<dbReference type="SUPFAM" id="SSF56300">
    <property type="entry name" value="Metallo-dependent phosphatases"/>
    <property type="match status" value="1"/>
</dbReference>
<dbReference type="PANTHER" id="PTHR30337:SF0">
    <property type="entry name" value="NUCLEASE SBCCD SUBUNIT D"/>
    <property type="match status" value="1"/>
</dbReference>
<evidence type="ECO:0000256" key="3">
    <source>
        <dbReference type="ARBA" id="ARBA00022722"/>
    </source>
</evidence>
<dbReference type="FunCoup" id="E8MYK8">
    <property type="interactions" value="29"/>
</dbReference>
<accession>E8MYK8</accession>
<dbReference type="InterPro" id="IPR029052">
    <property type="entry name" value="Metallo-depent_PP-like"/>
</dbReference>
<dbReference type="KEGG" id="atm:ANT_23180"/>
<keyword evidence="5 6" id="KW-0269">Exonuclease</keyword>
<keyword evidence="6" id="KW-0255">Endonuclease</keyword>
<evidence type="ECO:0000313" key="8">
    <source>
        <dbReference type="EMBL" id="BAJ64344.1"/>
    </source>
</evidence>
<comment type="similarity">
    <text evidence="1 6">Belongs to the SbcD family.</text>
</comment>
<dbReference type="AlphaFoldDB" id="E8MYK8"/>